<organism evidence="1 2">
    <name type="scientific">Rhamnella rubrinervis</name>
    <dbReference type="NCBI Taxonomy" id="2594499"/>
    <lineage>
        <taxon>Eukaryota</taxon>
        <taxon>Viridiplantae</taxon>
        <taxon>Streptophyta</taxon>
        <taxon>Embryophyta</taxon>
        <taxon>Tracheophyta</taxon>
        <taxon>Spermatophyta</taxon>
        <taxon>Magnoliopsida</taxon>
        <taxon>eudicotyledons</taxon>
        <taxon>Gunneridae</taxon>
        <taxon>Pentapetalae</taxon>
        <taxon>rosids</taxon>
        <taxon>fabids</taxon>
        <taxon>Rosales</taxon>
        <taxon>Rhamnaceae</taxon>
        <taxon>rhamnoid group</taxon>
        <taxon>Rhamneae</taxon>
        <taxon>Rhamnella</taxon>
    </lineage>
</organism>
<gene>
    <name evidence="1" type="ORF">FNV43_RR05820</name>
</gene>
<evidence type="ECO:0000313" key="2">
    <source>
        <dbReference type="Proteomes" id="UP000796880"/>
    </source>
</evidence>
<keyword evidence="2" id="KW-1185">Reference proteome</keyword>
<name>A0A8K0HPS0_9ROSA</name>
<dbReference type="Proteomes" id="UP000796880">
    <property type="component" value="Unassembled WGS sequence"/>
</dbReference>
<reference evidence="1" key="1">
    <citation type="submission" date="2020-03" db="EMBL/GenBank/DDBJ databases">
        <title>A high-quality chromosome-level genome assembly of a woody plant with both climbing and erect habits, Rhamnella rubrinervis.</title>
        <authorList>
            <person name="Lu Z."/>
            <person name="Yang Y."/>
            <person name="Zhu X."/>
            <person name="Sun Y."/>
        </authorList>
    </citation>
    <scope>NUCLEOTIDE SEQUENCE</scope>
    <source>
        <strain evidence="1">BYM</strain>
        <tissue evidence="1">Leaf</tissue>
    </source>
</reference>
<dbReference type="EMBL" id="VOIH02000002">
    <property type="protein sequence ID" value="KAF3455369.1"/>
    <property type="molecule type" value="Genomic_DNA"/>
</dbReference>
<proteinExistence type="predicted"/>
<evidence type="ECO:0000313" key="1">
    <source>
        <dbReference type="EMBL" id="KAF3455369.1"/>
    </source>
</evidence>
<comment type="caution">
    <text evidence="1">The sequence shown here is derived from an EMBL/GenBank/DDBJ whole genome shotgun (WGS) entry which is preliminary data.</text>
</comment>
<dbReference type="OrthoDB" id="1518629at2759"/>
<accession>A0A8K0HPS0</accession>
<sequence>MCSVGPRWCFGVPPTGTMYGGGRDNDGAHHRTPLAVGGPTTPIGGHDIDGAPPVAAGSPPAVWNCTYARLIDEVYKIVKVDREKYNVKMKYQYIVSYQPCAPQEINLDQDVKIFIHVVKTIMPRNAISQLLPQKLEKGKKEKYVNVSDVEEAQSWKVKSLKVLFGDSKSGKMYHIGKVKHNGKVVRFTHNIIIKWFIRYMDIESGSCNGDEFSVGQVYDEKQDLNLNICMLFKTTFALRLFGILLVFGLNVQDALPNGGLRCNPNSIALFDNKCIGVL</sequence>
<protein>
    <submittedName>
        <fullName evidence="1">Uncharacterized protein</fullName>
    </submittedName>
</protein>
<dbReference type="AlphaFoldDB" id="A0A8K0HPS0"/>